<evidence type="ECO:0000313" key="1">
    <source>
        <dbReference type="EMBL" id="CAB3411742.1"/>
    </source>
</evidence>
<accession>A0A8S1FD30</accession>
<name>A0A8S1FD30_9PELO</name>
<gene>
    <name evidence="1" type="ORF">CBOVIS_LOCUS13116</name>
</gene>
<comment type="caution">
    <text evidence="1">The sequence shown here is derived from an EMBL/GenBank/DDBJ whole genome shotgun (WGS) entry which is preliminary data.</text>
</comment>
<organism evidence="1 2">
    <name type="scientific">Caenorhabditis bovis</name>
    <dbReference type="NCBI Taxonomy" id="2654633"/>
    <lineage>
        <taxon>Eukaryota</taxon>
        <taxon>Metazoa</taxon>
        <taxon>Ecdysozoa</taxon>
        <taxon>Nematoda</taxon>
        <taxon>Chromadorea</taxon>
        <taxon>Rhabditida</taxon>
        <taxon>Rhabditina</taxon>
        <taxon>Rhabditomorpha</taxon>
        <taxon>Rhabditoidea</taxon>
        <taxon>Rhabditidae</taxon>
        <taxon>Peloderinae</taxon>
        <taxon>Caenorhabditis</taxon>
    </lineage>
</organism>
<proteinExistence type="predicted"/>
<reference evidence="1 2" key="1">
    <citation type="submission" date="2020-04" db="EMBL/GenBank/DDBJ databases">
        <authorList>
            <person name="Laetsch R D."/>
            <person name="Stevens L."/>
            <person name="Kumar S."/>
            <person name="Blaxter L. M."/>
        </authorList>
    </citation>
    <scope>NUCLEOTIDE SEQUENCE [LARGE SCALE GENOMIC DNA]</scope>
</reference>
<dbReference type="AlphaFoldDB" id="A0A8S1FD30"/>
<keyword evidence="2" id="KW-1185">Reference proteome</keyword>
<dbReference type="Proteomes" id="UP000494206">
    <property type="component" value="Unassembled WGS sequence"/>
</dbReference>
<evidence type="ECO:0000313" key="2">
    <source>
        <dbReference type="Proteomes" id="UP000494206"/>
    </source>
</evidence>
<sequence length="212" mass="23848">MCSKTLQNDVGRVATDTSHIRTKTVELAMEVAEMRRALGREKQAHQDVLLMLQQLREKHVTLNKQLAAVLASAASEPKVTIGGAGKPEKVITCTLCSEEHKEELCQRFPTATDRLLKAIEAELYLKCARHPARVKCRHQRLKCPRCGSEAHLQIKVINSNVLLIRLNLKGNDEVVDEPHKKGLTLIVQTGGEKLTNDNWMLILKLWVELRPP</sequence>
<dbReference type="EMBL" id="CADEPM010000022">
    <property type="protein sequence ID" value="CAB3411742.1"/>
    <property type="molecule type" value="Genomic_DNA"/>
</dbReference>
<protein>
    <submittedName>
        <fullName evidence="1">Uncharacterized protein</fullName>
    </submittedName>
</protein>